<evidence type="ECO:0000256" key="6">
    <source>
        <dbReference type="ARBA" id="ARBA00022806"/>
    </source>
</evidence>
<name>A0ABV6VVF8_9ACTN</name>
<dbReference type="CDD" id="cd09641">
    <property type="entry name" value="Cas3''_I"/>
    <property type="match status" value="1"/>
</dbReference>
<comment type="caution">
    <text evidence="10">The sequence shown here is derived from an EMBL/GenBank/DDBJ whole genome shotgun (WGS) entry which is preliminary data.</text>
</comment>
<feature type="domain" description="HD Cas3-type" evidence="9">
    <location>
        <begin position="21"/>
        <end position="220"/>
    </location>
</feature>
<dbReference type="SUPFAM" id="SSF52540">
    <property type="entry name" value="P-loop containing nucleoside triphosphate hydrolases"/>
    <property type="match status" value="1"/>
</dbReference>
<dbReference type="GO" id="GO:0004519">
    <property type="term" value="F:endonuclease activity"/>
    <property type="evidence" value="ECO:0007669"/>
    <property type="project" value="UniProtKB-KW"/>
</dbReference>
<keyword evidence="8" id="KW-0051">Antiviral defense</keyword>
<dbReference type="EMBL" id="JBHFAB010000008">
    <property type="protein sequence ID" value="MFC1417762.1"/>
    <property type="molecule type" value="Genomic_DNA"/>
</dbReference>
<comment type="similarity">
    <text evidence="1">In the N-terminal section; belongs to the CRISPR-associated nuclease Cas3-HD family.</text>
</comment>
<dbReference type="CDD" id="cd17930">
    <property type="entry name" value="DEXHc_cas3"/>
    <property type="match status" value="1"/>
</dbReference>
<keyword evidence="7" id="KW-0067">ATP-binding</keyword>
<dbReference type="PANTHER" id="PTHR47963:SF9">
    <property type="entry name" value="CRISPR-ASSOCIATED ENDONUCLEASE_HELICASE CAS3"/>
    <property type="match status" value="1"/>
</dbReference>
<dbReference type="Pfam" id="PF22590">
    <property type="entry name" value="Cas3-like_C_2"/>
    <property type="match status" value="1"/>
</dbReference>
<protein>
    <submittedName>
        <fullName evidence="10">CRISPR-associated endonuclease Cas3</fullName>
    </submittedName>
</protein>
<dbReference type="InterPro" id="IPR038257">
    <property type="entry name" value="CRISPR-assoc_Cas3_HD_sf"/>
</dbReference>
<dbReference type="Pfam" id="PF18019">
    <property type="entry name" value="Cas3_HD"/>
    <property type="match status" value="1"/>
</dbReference>
<dbReference type="Gene3D" id="3.40.50.300">
    <property type="entry name" value="P-loop containing nucleotide triphosphate hydrolases"/>
    <property type="match status" value="1"/>
</dbReference>
<evidence type="ECO:0000256" key="5">
    <source>
        <dbReference type="ARBA" id="ARBA00022801"/>
    </source>
</evidence>
<proteinExistence type="inferred from homology"/>
<evidence type="ECO:0000313" key="10">
    <source>
        <dbReference type="EMBL" id="MFC1417762.1"/>
    </source>
</evidence>
<keyword evidence="11" id="KW-1185">Reference proteome</keyword>
<dbReference type="InterPro" id="IPR050547">
    <property type="entry name" value="DEAD_box_RNA_helicases"/>
</dbReference>
<keyword evidence="4" id="KW-0547">Nucleotide-binding</keyword>
<evidence type="ECO:0000259" key="9">
    <source>
        <dbReference type="PROSITE" id="PS51643"/>
    </source>
</evidence>
<keyword evidence="10" id="KW-0540">Nuclease</keyword>
<evidence type="ECO:0000256" key="7">
    <source>
        <dbReference type="ARBA" id="ARBA00022840"/>
    </source>
</evidence>
<evidence type="ECO:0000256" key="2">
    <source>
        <dbReference type="ARBA" id="ARBA00009046"/>
    </source>
</evidence>
<organism evidence="10 11">
    <name type="scientific">Streptacidiphilus cavernicola</name>
    <dbReference type="NCBI Taxonomy" id="3342716"/>
    <lineage>
        <taxon>Bacteria</taxon>
        <taxon>Bacillati</taxon>
        <taxon>Actinomycetota</taxon>
        <taxon>Actinomycetes</taxon>
        <taxon>Kitasatosporales</taxon>
        <taxon>Streptomycetaceae</taxon>
        <taxon>Streptacidiphilus</taxon>
    </lineage>
</organism>
<evidence type="ECO:0000256" key="4">
    <source>
        <dbReference type="ARBA" id="ARBA00022741"/>
    </source>
</evidence>
<accession>A0ABV6VVF8</accession>
<evidence type="ECO:0000313" key="11">
    <source>
        <dbReference type="Proteomes" id="UP001592531"/>
    </source>
</evidence>
<keyword evidence="5" id="KW-0378">Hydrolase</keyword>
<evidence type="ECO:0000256" key="3">
    <source>
        <dbReference type="ARBA" id="ARBA00022723"/>
    </source>
</evidence>
<dbReference type="InterPro" id="IPR006483">
    <property type="entry name" value="CRISPR-assoc_Cas3_HD"/>
</dbReference>
<dbReference type="PANTHER" id="PTHR47963">
    <property type="entry name" value="DEAD-BOX ATP-DEPENDENT RNA HELICASE 47, MITOCHONDRIAL"/>
    <property type="match status" value="1"/>
</dbReference>
<keyword evidence="6" id="KW-0347">Helicase</keyword>
<evidence type="ECO:0000256" key="8">
    <source>
        <dbReference type="ARBA" id="ARBA00023118"/>
    </source>
</evidence>
<dbReference type="InterPro" id="IPR027417">
    <property type="entry name" value="P-loop_NTPase"/>
</dbReference>
<dbReference type="PROSITE" id="PS51643">
    <property type="entry name" value="HD_CAS3"/>
    <property type="match status" value="1"/>
</dbReference>
<comment type="similarity">
    <text evidence="2">In the central section; belongs to the CRISPR-associated helicase Cas3 family.</text>
</comment>
<dbReference type="InterPro" id="IPR054712">
    <property type="entry name" value="Cas3-like_dom"/>
</dbReference>
<keyword evidence="3" id="KW-0479">Metal-binding</keyword>
<sequence length="768" mass="82681">MLEWDGCGEDVSPWGKAGTQRPVTAYPLLFHLLDTAIVVQELWDRFLASNQRACIAAGLGISEAEARVVVAFWAGLHDLGKLTPGFQQCVAEAYTGLSKVLRDDVGEVDGMRHDRASMHTVLGPLSDLGYAADANKDPGVRAAQILGGHHGRFQPMDLARLQQLARSGVDDGLGGAQWRQLRKDYVGAVHGLLGVPVVPQRMTAPSAVLITGLVILADWLVSQEHYWRPWAGGQMIGAAEHFARACVAAPGLVADAGLVRVGLSRKGFTQVHGIERPNPLQASIMEELPEAVAGSGAGILVVTAATGDGKTETALEAERILAQAAGTSGLCFVLPTMATSDEMYKRVAAVVAAQMRPDAGAAVTLTHSMAWLNTAYSDEDLAVAGDDVVSDEESTPDGGVRATLPGRWLRGAKRPLLAQFAVGTIDQSLLGVLPVRHNALRLLALSGKTFVVDEAHAYDPYMQVLLCRLLQWLGSYNCPVVLLSATLPSSVGERLVRAYLEGGKQVGTTALGQMPFRPPYPGWLFVNASGRSTAISQRRQEEQSAERRYRLRVDVRLVRHLPEPRDGGALPGDARLAVLEEVLDPLVAGGGCAAVVCTTVADAQETYAFLRHRFALKAGEEIVLLHARFPGDQREQVTRTVVEALGRIGRRPERMVVESVRVLGCYQQLDGRTTLDPRGEHPLPQPKAGRFSAADVRAVMRRTLPVRAGLFKARTAEQDAPVSWRDHPLLSDLLLLAHPVVGSKAEGVRIGAAVFRLDPELGLVHLRD</sequence>
<gene>
    <name evidence="10" type="ORF">ACEZDE_14050</name>
</gene>
<keyword evidence="10" id="KW-0255">Endonuclease</keyword>
<dbReference type="Gene3D" id="1.10.3210.30">
    <property type="match status" value="1"/>
</dbReference>
<dbReference type="Proteomes" id="UP001592531">
    <property type="component" value="Unassembled WGS sequence"/>
</dbReference>
<reference evidence="10 11" key="1">
    <citation type="submission" date="2024-09" db="EMBL/GenBank/DDBJ databases">
        <authorList>
            <person name="Lee S.D."/>
        </authorList>
    </citation>
    <scope>NUCLEOTIDE SEQUENCE [LARGE SCALE GENOMIC DNA]</scope>
    <source>
        <strain evidence="10 11">N8-3</strain>
    </source>
</reference>
<evidence type="ECO:0000256" key="1">
    <source>
        <dbReference type="ARBA" id="ARBA00006847"/>
    </source>
</evidence>
<dbReference type="RefSeq" id="WP_380536118.1">
    <property type="nucleotide sequence ID" value="NZ_JBHFAB010000008.1"/>
</dbReference>
<dbReference type="NCBIfam" id="TIGR01596">
    <property type="entry name" value="cas3_HD"/>
    <property type="match status" value="1"/>
</dbReference>